<keyword evidence="2 5" id="KW-0863">Zinc-finger</keyword>
<dbReference type="EnsemblMetazoa" id="XM_050641321.1">
    <property type="protein sequence ID" value="XP_050497278.1"/>
    <property type="gene ID" value="LOC126878547"/>
</dbReference>
<dbReference type="InterPro" id="IPR011335">
    <property type="entry name" value="Restrct_endonuc-II-like"/>
</dbReference>
<evidence type="ECO:0000256" key="4">
    <source>
        <dbReference type="ARBA" id="ARBA00023125"/>
    </source>
</evidence>
<organism evidence="7 8">
    <name type="scientific">Diabrotica virgifera virgifera</name>
    <name type="common">western corn rootworm</name>
    <dbReference type="NCBI Taxonomy" id="50390"/>
    <lineage>
        <taxon>Eukaryota</taxon>
        <taxon>Metazoa</taxon>
        <taxon>Ecdysozoa</taxon>
        <taxon>Arthropoda</taxon>
        <taxon>Hexapoda</taxon>
        <taxon>Insecta</taxon>
        <taxon>Pterygota</taxon>
        <taxon>Neoptera</taxon>
        <taxon>Endopterygota</taxon>
        <taxon>Coleoptera</taxon>
        <taxon>Polyphaga</taxon>
        <taxon>Cucujiformia</taxon>
        <taxon>Chrysomeloidea</taxon>
        <taxon>Chrysomelidae</taxon>
        <taxon>Galerucinae</taxon>
        <taxon>Diabroticina</taxon>
        <taxon>Diabroticites</taxon>
        <taxon>Diabrotica</taxon>
    </lineage>
</organism>
<keyword evidence="3" id="KW-0862">Zinc</keyword>
<dbReference type="EnsemblMetazoa" id="XM_050641218.1">
    <property type="protein sequence ID" value="XP_050497175.1"/>
    <property type="gene ID" value="LOC126878472"/>
</dbReference>
<evidence type="ECO:0000259" key="6">
    <source>
        <dbReference type="PROSITE" id="PS50950"/>
    </source>
</evidence>
<dbReference type="SUPFAM" id="SSF57716">
    <property type="entry name" value="Glucocorticoid receptor-like (DNA-binding domain)"/>
    <property type="match status" value="1"/>
</dbReference>
<dbReference type="SMART" id="SM00980">
    <property type="entry name" value="THAP"/>
    <property type="match status" value="1"/>
</dbReference>
<proteinExistence type="predicted"/>
<evidence type="ECO:0000313" key="8">
    <source>
        <dbReference type="Proteomes" id="UP001652700"/>
    </source>
</evidence>
<accession>A0ABM5JGV7</accession>
<feature type="domain" description="THAP-type" evidence="6">
    <location>
        <begin position="1"/>
        <end position="85"/>
    </location>
</feature>
<dbReference type="Proteomes" id="UP001652700">
    <property type="component" value="Unplaced"/>
</dbReference>
<protein>
    <recommendedName>
        <fullName evidence="6">THAP-type domain-containing protein</fullName>
    </recommendedName>
</protein>
<evidence type="ECO:0000256" key="2">
    <source>
        <dbReference type="ARBA" id="ARBA00022771"/>
    </source>
</evidence>
<dbReference type="InterPro" id="IPR006612">
    <property type="entry name" value="THAP_Znf"/>
</dbReference>
<dbReference type="SUPFAM" id="SSF52980">
    <property type="entry name" value="Restriction endonuclease-like"/>
    <property type="match status" value="1"/>
</dbReference>
<dbReference type="RefSeq" id="XP_050497278.1">
    <property type="nucleotide sequence ID" value="XM_050641321.1"/>
</dbReference>
<keyword evidence="8" id="KW-1185">Reference proteome</keyword>
<evidence type="ECO:0000256" key="1">
    <source>
        <dbReference type="ARBA" id="ARBA00022723"/>
    </source>
</evidence>
<dbReference type="RefSeq" id="XP_050497175.1">
    <property type="nucleotide sequence ID" value="XM_050641218.1"/>
</dbReference>
<name>A0ABM5JGV7_DIAVI</name>
<evidence type="ECO:0000256" key="3">
    <source>
        <dbReference type="ARBA" id="ARBA00022833"/>
    </source>
</evidence>
<dbReference type="PROSITE" id="PS50950">
    <property type="entry name" value="ZF_THAP"/>
    <property type="match status" value="1"/>
</dbReference>
<evidence type="ECO:0000313" key="7">
    <source>
        <dbReference type="EnsemblMetazoa" id="XP_050497175.1"/>
    </source>
</evidence>
<dbReference type="Pfam" id="PF05485">
    <property type="entry name" value="THAP"/>
    <property type="match status" value="1"/>
</dbReference>
<dbReference type="GeneID" id="126878472"/>
<keyword evidence="4 5" id="KW-0238">DNA-binding</keyword>
<dbReference type="GeneID" id="126878547"/>
<evidence type="ECO:0000256" key="5">
    <source>
        <dbReference type="PROSITE-ProRule" id="PRU00309"/>
    </source>
</evidence>
<reference evidence="7" key="1">
    <citation type="submission" date="2025-05" db="UniProtKB">
        <authorList>
            <consortium name="EnsemblMetazoa"/>
        </authorList>
    </citation>
    <scope>IDENTIFICATION</scope>
</reference>
<sequence length="198" mass="23177">MPYHGSCVVIDCLLTWRNSEVKFFRYPKPKMRIDKRNKWIKAIRKQNLYGLNWIPKRTDRICSAHFVGNMTSNDPSHPSYVPTIFPKDYKPKIINPEASLNRFNRLNERSAKKVIEMNSSKISIGIWLDKCGFIGGSPDGLCKDDFTINTKCLYKLRESKSLVNDMYYKNYIVYVNEKKNTSSTEHKVRLLQSNSRQI</sequence>
<keyword evidence="1" id="KW-0479">Metal-binding</keyword>